<dbReference type="OrthoDB" id="10268090at2759"/>
<evidence type="ECO:0000313" key="5">
    <source>
        <dbReference type="Proteomes" id="UP000095751"/>
    </source>
</evidence>
<dbReference type="InterPro" id="IPR036291">
    <property type="entry name" value="NAD(P)-bd_dom_sf"/>
</dbReference>
<evidence type="ECO:0000256" key="2">
    <source>
        <dbReference type="SAM" id="MobiDB-lite"/>
    </source>
</evidence>
<feature type="compositionally biased region" description="Low complexity" evidence="2">
    <location>
        <begin position="286"/>
        <end position="297"/>
    </location>
</feature>
<name>A0A1E7FK58_9STRA</name>
<dbReference type="GO" id="GO:0009247">
    <property type="term" value="P:glycolipid biosynthetic process"/>
    <property type="evidence" value="ECO:0007669"/>
    <property type="project" value="TreeGrafter"/>
</dbReference>
<dbReference type="GO" id="GO:0005886">
    <property type="term" value="C:plasma membrane"/>
    <property type="evidence" value="ECO:0007669"/>
    <property type="project" value="TreeGrafter"/>
</dbReference>
<organism evidence="4 5">
    <name type="scientific">Fragilariopsis cylindrus CCMP1102</name>
    <dbReference type="NCBI Taxonomy" id="635003"/>
    <lineage>
        <taxon>Eukaryota</taxon>
        <taxon>Sar</taxon>
        <taxon>Stramenopiles</taxon>
        <taxon>Ochrophyta</taxon>
        <taxon>Bacillariophyta</taxon>
        <taxon>Bacillariophyceae</taxon>
        <taxon>Bacillariophycidae</taxon>
        <taxon>Bacillariales</taxon>
        <taxon>Bacillariaceae</taxon>
        <taxon>Fragilariopsis</taxon>
    </lineage>
</organism>
<sequence length="461" mass="50234">MSTTTKATFSIARIYDIIIYGATGFTGQRVATYLHQTHPDIKLAIAGRNISKLTTLAESMNLPSSHIYTASAENRSDLVNTLSKATVVIACAGPYRHCGETIVSSAIEAQTHYLDLCGEPQFFDDMLAKYDRIARENKTLIISACAFDCVPAELSAKLASKECFKKYGKVTNLEIVHTFQNVSAGNPTTFHAAVDGFHAAITGQLKKSRQDVNAKLQLTPAPNRPGDWPKIVSSPGTSPVYHPETNTYLLKFMGADAACILASDRYDRYRHAQSHALAENDLKNDSQSSPSSSPSPSLLEKDPLPRMSVCFGVDSKSAAYKILGYGAIFSTLARFQYGCKLLHGSPELFTNGMFREGGPTEEEMQKGSFETFCTAYGMNREEKVRVSCKGPEPGYVATPKIIVALAVCVLRHRDEVKYGNDGGVMVPGVAFGESDAVFDLLKNEGIEFKVLNEGNDSDQMV</sequence>
<dbReference type="EMBL" id="KV784356">
    <property type="protein sequence ID" value="OEU18548.1"/>
    <property type="molecule type" value="Genomic_DNA"/>
</dbReference>
<reference evidence="4 5" key="1">
    <citation type="submission" date="2016-09" db="EMBL/GenBank/DDBJ databases">
        <title>Extensive genetic diversity and differential bi-allelic expression allows diatom success in the polar Southern Ocean.</title>
        <authorList>
            <consortium name="DOE Joint Genome Institute"/>
            <person name="Mock T."/>
            <person name="Otillar R.P."/>
            <person name="Strauss J."/>
            <person name="Dupont C."/>
            <person name="Frickenhaus S."/>
            <person name="Maumus F."/>
            <person name="Mcmullan M."/>
            <person name="Sanges R."/>
            <person name="Schmutz J."/>
            <person name="Toseland A."/>
            <person name="Valas R."/>
            <person name="Veluchamy A."/>
            <person name="Ward B.J."/>
            <person name="Allen A."/>
            <person name="Barry K."/>
            <person name="Falciatore A."/>
            <person name="Ferrante M."/>
            <person name="Fortunato A.E."/>
            <person name="Gloeckner G."/>
            <person name="Gruber A."/>
            <person name="Hipkin R."/>
            <person name="Janech M."/>
            <person name="Kroth P."/>
            <person name="Leese F."/>
            <person name="Lindquist E."/>
            <person name="Lyon B.R."/>
            <person name="Martin J."/>
            <person name="Mayer C."/>
            <person name="Parker M."/>
            <person name="Quesneville H."/>
            <person name="Raymond J."/>
            <person name="Uhlig C."/>
            <person name="Valentin K.U."/>
            <person name="Worden A.Z."/>
            <person name="Armbrust E.V."/>
            <person name="Bowler C."/>
            <person name="Green B."/>
            <person name="Moulton V."/>
            <person name="Van Oosterhout C."/>
            <person name="Grigoriev I."/>
        </authorList>
    </citation>
    <scope>NUCLEOTIDE SEQUENCE [LARGE SCALE GENOMIC DNA]</scope>
    <source>
        <strain evidence="4 5">CCMP1102</strain>
    </source>
</reference>
<dbReference type="InterPro" id="IPR005097">
    <property type="entry name" value="Sacchrp_dh_NADP-bd"/>
</dbReference>
<evidence type="ECO:0000313" key="4">
    <source>
        <dbReference type="EMBL" id="OEU18548.1"/>
    </source>
</evidence>
<dbReference type="PANTHER" id="PTHR12286">
    <property type="entry name" value="SACCHAROPINE DEHYDROGENASE-LIKE OXIDOREDUCTASE"/>
    <property type="match status" value="1"/>
</dbReference>
<feature type="domain" description="Saccharopine dehydrogenase NADP binding" evidence="3">
    <location>
        <begin position="17"/>
        <end position="141"/>
    </location>
</feature>
<dbReference type="Proteomes" id="UP000095751">
    <property type="component" value="Unassembled WGS sequence"/>
</dbReference>
<dbReference type="Pfam" id="PF03435">
    <property type="entry name" value="Sacchrp_dh_NADP"/>
    <property type="match status" value="1"/>
</dbReference>
<dbReference type="SUPFAM" id="SSF51735">
    <property type="entry name" value="NAD(P)-binding Rossmann-fold domains"/>
    <property type="match status" value="1"/>
</dbReference>
<gene>
    <name evidence="4" type="ORF">FRACYDRAFT_224855</name>
</gene>
<dbReference type="InParanoid" id="A0A1E7FK58"/>
<dbReference type="InterPro" id="IPR051276">
    <property type="entry name" value="Saccharopine_DH-like_oxidrdct"/>
</dbReference>
<evidence type="ECO:0000256" key="1">
    <source>
        <dbReference type="ARBA" id="ARBA00038048"/>
    </source>
</evidence>
<dbReference type="KEGG" id="fcy:FRACYDRAFT_224855"/>
<proteinExistence type="inferred from homology"/>
<protein>
    <recommendedName>
        <fullName evidence="3">Saccharopine dehydrogenase NADP binding domain-containing protein</fullName>
    </recommendedName>
</protein>
<dbReference type="AlphaFoldDB" id="A0A1E7FK58"/>
<dbReference type="PANTHER" id="PTHR12286:SF5">
    <property type="entry name" value="SACCHAROPINE DEHYDROGENASE-LIKE OXIDOREDUCTASE"/>
    <property type="match status" value="1"/>
</dbReference>
<accession>A0A1E7FK58</accession>
<comment type="similarity">
    <text evidence="1">Belongs to the saccharopine dehydrogenase family.</text>
</comment>
<keyword evidence="5" id="KW-1185">Reference proteome</keyword>
<evidence type="ECO:0000259" key="3">
    <source>
        <dbReference type="Pfam" id="PF03435"/>
    </source>
</evidence>
<feature type="region of interest" description="Disordered" evidence="2">
    <location>
        <begin position="277"/>
        <end position="301"/>
    </location>
</feature>
<dbReference type="Gene3D" id="3.40.50.720">
    <property type="entry name" value="NAD(P)-binding Rossmann-like Domain"/>
    <property type="match status" value="1"/>
</dbReference>
<dbReference type="GO" id="GO:0005739">
    <property type="term" value="C:mitochondrion"/>
    <property type="evidence" value="ECO:0007669"/>
    <property type="project" value="TreeGrafter"/>
</dbReference>
<dbReference type="GO" id="GO:0005811">
    <property type="term" value="C:lipid droplet"/>
    <property type="evidence" value="ECO:0007669"/>
    <property type="project" value="TreeGrafter"/>
</dbReference>